<organism evidence="2 3">
    <name type="scientific">Parastrongyloides trichosuri</name>
    <name type="common">Possum-specific nematode worm</name>
    <dbReference type="NCBI Taxonomy" id="131310"/>
    <lineage>
        <taxon>Eukaryota</taxon>
        <taxon>Metazoa</taxon>
        <taxon>Ecdysozoa</taxon>
        <taxon>Nematoda</taxon>
        <taxon>Chromadorea</taxon>
        <taxon>Rhabditida</taxon>
        <taxon>Tylenchina</taxon>
        <taxon>Panagrolaimomorpha</taxon>
        <taxon>Strongyloidoidea</taxon>
        <taxon>Strongyloididae</taxon>
        <taxon>Parastrongyloides</taxon>
    </lineage>
</organism>
<evidence type="ECO:0000256" key="1">
    <source>
        <dbReference type="SAM" id="MobiDB-lite"/>
    </source>
</evidence>
<evidence type="ECO:0000313" key="3">
    <source>
        <dbReference type="WBParaSite" id="PTRK_0001448400.1"/>
    </source>
</evidence>
<protein>
    <submittedName>
        <fullName evidence="3">Oxidoreductase</fullName>
    </submittedName>
</protein>
<feature type="compositionally biased region" description="Low complexity" evidence="1">
    <location>
        <begin position="387"/>
        <end position="398"/>
    </location>
</feature>
<keyword evidence="2" id="KW-1185">Reference proteome</keyword>
<proteinExistence type="predicted"/>
<dbReference type="Proteomes" id="UP000038045">
    <property type="component" value="Unplaced"/>
</dbReference>
<accession>A0A0N4ZZR4</accession>
<dbReference type="AlphaFoldDB" id="A0A0N4ZZR4"/>
<feature type="compositionally biased region" description="Basic and acidic residues" evidence="1">
    <location>
        <begin position="472"/>
        <end position="495"/>
    </location>
</feature>
<feature type="region of interest" description="Disordered" evidence="1">
    <location>
        <begin position="461"/>
        <end position="555"/>
    </location>
</feature>
<feature type="region of interest" description="Disordered" evidence="1">
    <location>
        <begin position="387"/>
        <end position="434"/>
    </location>
</feature>
<name>A0A0N4ZZR4_PARTI</name>
<evidence type="ECO:0000313" key="2">
    <source>
        <dbReference type="Proteomes" id="UP000038045"/>
    </source>
</evidence>
<sequence length="555" mass="58620">MTNSDLVRENQVPHEVAHLAFQRQVHRGAQLADGRTDQHQRVAVLHTGEVGAVRVVGDQAHGADGRGRRNRRAVGLVVEADVAAHDREVEVAASFRHALDGAHDLAHDLRALGVAEVQVVGDGDRVGADGGQVAPSLGHGLLAALEGIGQHVARGAVGGDGQRLLRAVHAHDAGVGAGGRVLEGVGHDVAVVLLPEPALGGHVGAAHQLEYRIGIVGRGGDVGRRQARQLRRGDPRAVIERRVVEQRRQRHVADHFAVMLQHQVARVRGLADDGEVQTPLLEDAIADVFIAGLGGVVVALHLEDAGVAVVDVDHARVLAGAADDALARDGEFHQLVLGGFIRAMLVPHCRENTQLDLVGLAAQPVQQDLIFIGGEAVLFGQRRPARPGWARGPAGPAGLDTHWGRGRTLRPAGRWSGPAGPAGPHTRSERDRTLRPIGRWSFGARSWAGLLALSEASVSPSPAFDAASQTKGDNDPRHHQHEGRRQGGEGQHRLDLLLGHKGPDQTPGDGQGIGHRPQRPGHADPDQGGDDHGRHGPPGRRQSGGQGVERRGHGD</sequence>
<reference evidence="3" key="1">
    <citation type="submission" date="2017-02" db="UniProtKB">
        <authorList>
            <consortium name="WormBaseParasite"/>
        </authorList>
    </citation>
    <scope>IDENTIFICATION</scope>
</reference>
<dbReference type="WBParaSite" id="PTRK_0001448400.1">
    <property type="protein sequence ID" value="PTRK_0001448400.1"/>
    <property type="gene ID" value="PTRK_0001448400"/>
</dbReference>
<feature type="compositionally biased region" description="Basic and acidic residues" evidence="1">
    <location>
        <begin position="521"/>
        <end position="534"/>
    </location>
</feature>